<dbReference type="Gene3D" id="2.30.110.10">
    <property type="entry name" value="Electron Transport, Fmn-binding Protein, Chain A"/>
    <property type="match status" value="1"/>
</dbReference>
<dbReference type="AlphaFoldDB" id="A0A7X1FZ45"/>
<keyword evidence="5" id="KW-1185">Reference proteome</keyword>
<dbReference type="Proteomes" id="UP000551327">
    <property type="component" value="Unassembled WGS sequence"/>
</dbReference>
<dbReference type="PANTHER" id="PTHR30466">
    <property type="entry name" value="FLAVIN REDUCTASE"/>
    <property type="match status" value="1"/>
</dbReference>
<dbReference type="InterPro" id="IPR050268">
    <property type="entry name" value="NADH-dep_flavin_reductase"/>
</dbReference>
<dbReference type="InterPro" id="IPR002563">
    <property type="entry name" value="Flavin_Rdtase-like_dom"/>
</dbReference>
<name>A0A7X1FZ45_9SPHN</name>
<organism evidence="4 5">
    <name type="scientific">Novosphingobium piscinae</name>
    <dbReference type="NCBI Taxonomy" id="1507448"/>
    <lineage>
        <taxon>Bacteria</taxon>
        <taxon>Pseudomonadati</taxon>
        <taxon>Pseudomonadota</taxon>
        <taxon>Alphaproteobacteria</taxon>
        <taxon>Sphingomonadales</taxon>
        <taxon>Sphingomonadaceae</taxon>
        <taxon>Novosphingobium</taxon>
    </lineage>
</organism>
<dbReference type="InterPro" id="IPR012349">
    <property type="entry name" value="Split_barrel_FMN-bd"/>
</dbReference>
<dbReference type="Pfam" id="PF01613">
    <property type="entry name" value="Flavin_Reduct"/>
    <property type="match status" value="1"/>
</dbReference>
<dbReference type="PANTHER" id="PTHR30466:SF11">
    <property type="entry name" value="FLAVIN-DEPENDENT MONOOXYGENASE, REDUCTASE SUBUNIT HSAB"/>
    <property type="match status" value="1"/>
</dbReference>
<accession>A0A7X1FZ45</accession>
<dbReference type="RefSeq" id="WP_185679400.1">
    <property type="nucleotide sequence ID" value="NZ_JACLAX010000009.1"/>
</dbReference>
<protein>
    <submittedName>
        <fullName evidence="4">Flavin reductase family protein</fullName>
    </submittedName>
</protein>
<evidence type="ECO:0000256" key="2">
    <source>
        <dbReference type="ARBA" id="ARBA00023002"/>
    </source>
</evidence>
<dbReference type="SUPFAM" id="SSF50475">
    <property type="entry name" value="FMN-binding split barrel"/>
    <property type="match status" value="1"/>
</dbReference>
<dbReference type="GO" id="GO:0010181">
    <property type="term" value="F:FMN binding"/>
    <property type="evidence" value="ECO:0007669"/>
    <property type="project" value="InterPro"/>
</dbReference>
<dbReference type="GO" id="GO:0042602">
    <property type="term" value="F:riboflavin reductase (NADPH) activity"/>
    <property type="evidence" value="ECO:0007669"/>
    <property type="project" value="TreeGrafter"/>
</dbReference>
<dbReference type="EMBL" id="JACLAX010000009">
    <property type="protein sequence ID" value="MBC2669534.1"/>
    <property type="molecule type" value="Genomic_DNA"/>
</dbReference>
<gene>
    <name evidence="4" type="ORF">H7F53_10295</name>
</gene>
<evidence type="ECO:0000313" key="4">
    <source>
        <dbReference type="EMBL" id="MBC2669534.1"/>
    </source>
</evidence>
<dbReference type="SMART" id="SM00903">
    <property type="entry name" value="Flavin_Reduct"/>
    <property type="match status" value="1"/>
</dbReference>
<proteinExistence type="inferred from homology"/>
<comment type="similarity">
    <text evidence="1">Belongs to the non-flavoprotein flavin reductase family.</text>
</comment>
<evidence type="ECO:0000313" key="5">
    <source>
        <dbReference type="Proteomes" id="UP000551327"/>
    </source>
</evidence>
<reference evidence="4 5" key="1">
    <citation type="submission" date="2020-08" db="EMBL/GenBank/DDBJ databases">
        <title>The genome sequence of type strain Novosphingobium piscinae KCTC 42194.</title>
        <authorList>
            <person name="Liu Y."/>
        </authorList>
    </citation>
    <scope>NUCLEOTIDE SEQUENCE [LARGE SCALE GENOMIC DNA]</scope>
    <source>
        <strain evidence="4 5">KCTC 42194</strain>
    </source>
</reference>
<keyword evidence="2" id="KW-0560">Oxidoreductase</keyword>
<evidence type="ECO:0000256" key="1">
    <source>
        <dbReference type="ARBA" id="ARBA00008898"/>
    </source>
</evidence>
<evidence type="ECO:0000259" key="3">
    <source>
        <dbReference type="SMART" id="SM00903"/>
    </source>
</evidence>
<sequence>MAVDGAPGSVETDIRVEIDPGHFRSVLGNYPTGVCVITGINQDGEAAGLVVGSFTSVSLNPPLVAFFPDRSSSSWPLVRAGGYFCVNVLAEDQLELCRRFASRGGDKFAGTSHRLSARGIPLLDDVVAHIECVIADEIEAGDHTIVLGRVEHLVVERAAGPLLFLKGAYGRFTESS</sequence>
<comment type="caution">
    <text evidence="4">The sequence shown here is derived from an EMBL/GenBank/DDBJ whole genome shotgun (WGS) entry which is preliminary data.</text>
</comment>
<feature type="domain" description="Flavin reductase like" evidence="3">
    <location>
        <begin position="27"/>
        <end position="171"/>
    </location>
</feature>